<dbReference type="AlphaFoldDB" id="F1A2W6"/>
<dbReference type="FunFam" id="1.10.287.2720:FF:000001">
    <property type="entry name" value="Oxysterol-binding OBPalpha"/>
    <property type="match status" value="1"/>
</dbReference>
<dbReference type="InterPro" id="IPR000648">
    <property type="entry name" value="Oxysterol-bd"/>
</dbReference>
<dbReference type="OMA" id="VHTHKKD"/>
<dbReference type="Gene3D" id="1.10.287.2720">
    <property type="match status" value="1"/>
</dbReference>
<reference evidence="5" key="1">
    <citation type="journal article" date="2011" name="Genome Biol.">
        <title>Comparative genomics of the social amoebae Dictyostelium discoideum and Dictyostelium purpureum.</title>
        <authorList>
            <consortium name="US DOE Joint Genome Institute (JGI-PGF)"/>
            <person name="Sucgang R."/>
            <person name="Kuo A."/>
            <person name="Tian X."/>
            <person name="Salerno W."/>
            <person name="Parikh A."/>
            <person name="Feasley C.L."/>
            <person name="Dalin E."/>
            <person name="Tu H."/>
            <person name="Huang E."/>
            <person name="Barry K."/>
            <person name="Lindquist E."/>
            <person name="Shapiro H."/>
            <person name="Bruce D."/>
            <person name="Schmutz J."/>
            <person name="Salamov A."/>
            <person name="Fey P."/>
            <person name="Gaudet P."/>
            <person name="Anjard C."/>
            <person name="Babu M.M."/>
            <person name="Basu S."/>
            <person name="Bushmanova Y."/>
            <person name="van der Wel H."/>
            <person name="Katoh-Kurasawa M."/>
            <person name="Dinh C."/>
            <person name="Coutinho P.M."/>
            <person name="Saito T."/>
            <person name="Elias M."/>
            <person name="Schaap P."/>
            <person name="Kay R.R."/>
            <person name="Henrissat B."/>
            <person name="Eichinger L."/>
            <person name="Rivero F."/>
            <person name="Putnam N.H."/>
            <person name="West C.M."/>
            <person name="Loomis W.F."/>
            <person name="Chisholm R.L."/>
            <person name="Shaulsky G."/>
            <person name="Strassmann J.E."/>
            <person name="Queller D.C."/>
            <person name="Kuspa A."/>
            <person name="Grigoriev I.V."/>
        </authorList>
    </citation>
    <scope>NUCLEOTIDE SEQUENCE [LARGE SCALE GENOMIC DNA]</scope>
    <source>
        <strain evidence="5">QSDP1</strain>
    </source>
</reference>
<dbReference type="OrthoDB" id="14833at2759"/>
<dbReference type="SUPFAM" id="SSF144000">
    <property type="entry name" value="Oxysterol-binding protein-like"/>
    <property type="match status" value="1"/>
</dbReference>
<sequence>MEDTINNNILEENEKHIIQNEQPQEHDDGASLKNEESTEILEEEPKNLLISLLSELKIGVDLSRVPLPTFILEPRSLLEKFTDYMIHGDILCGICKVATPLERIQIITKWYLSGFYFRPKGVKKPYNPILGEIFRSKWEFNAANKINNNTNNDNHNNSNINSGSGSNDSGTLNTSSQAILVAEQISHHPPVSCVYISNRNDGYTMSGVINPRSKFLGTSMAVIVDGSITLSLLELQEEYVITFPTACARGIIFGTLLTEIVGPATIVCKKTNLTSEMEFKAKSMFRGEYNVVSGKIKLNNETTHNFTGKWDKKIEITQAKKKGSSEILWDCSAVKKNKTIIRPINQQEEFESQKLWQKVTQAILNKNQKDATVEKNKLEDDQRKRVKERKDTVWEPRLFKKIGDQWVYKYANTTLYQQGEPKEIETEGIIYFEGTSIENLKNKVEPCGASENEISIFLEVKVIKCYFIDPYLNLIQ</sequence>
<dbReference type="PANTHER" id="PTHR10972:SF102">
    <property type="entry name" value="OXYSTEROL-BINDING PROTEIN"/>
    <property type="match status" value="1"/>
</dbReference>
<gene>
    <name evidence="4" type="ORF">DICPUDRAFT_84515</name>
</gene>
<dbReference type="Proteomes" id="UP000001064">
    <property type="component" value="Unassembled WGS sequence"/>
</dbReference>
<dbReference type="InterPro" id="IPR018494">
    <property type="entry name" value="Oxysterol-bd_CS"/>
</dbReference>
<feature type="region of interest" description="Disordered" evidence="3">
    <location>
        <begin position="148"/>
        <end position="172"/>
    </location>
</feature>
<accession>F1A2W6</accession>
<dbReference type="InterPro" id="IPR037239">
    <property type="entry name" value="OSBP_sf"/>
</dbReference>
<name>F1A2W6_DICPU</name>
<dbReference type="EMBL" id="GL871428">
    <property type="protein sequence ID" value="EGC29466.1"/>
    <property type="molecule type" value="Genomic_DNA"/>
</dbReference>
<dbReference type="Gene3D" id="2.40.160.120">
    <property type="match status" value="1"/>
</dbReference>
<dbReference type="KEGG" id="dpp:DICPUDRAFT_84515"/>
<dbReference type="RefSeq" id="XP_003294009.1">
    <property type="nucleotide sequence ID" value="XM_003293961.1"/>
</dbReference>
<organism evidence="4 5">
    <name type="scientific">Dictyostelium purpureum</name>
    <name type="common">Slime mold</name>
    <dbReference type="NCBI Taxonomy" id="5786"/>
    <lineage>
        <taxon>Eukaryota</taxon>
        <taxon>Amoebozoa</taxon>
        <taxon>Evosea</taxon>
        <taxon>Eumycetozoa</taxon>
        <taxon>Dictyostelia</taxon>
        <taxon>Dictyosteliales</taxon>
        <taxon>Dictyosteliaceae</taxon>
        <taxon>Dictyostelium</taxon>
    </lineage>
</organism>
<dbReference type="eggNOG" id="KOG2210">
    <property type="taxonomic scope" value="Eukaryota"/>
</dbReference>
<dbReference type="GO" id="GO:0005829">
    <property type="term" value="C:cytosol"/>
    <property type="evidence" value="ECO:0000318"/>
    <property type="project" value="GO_Central"/>
</dbReference>
<dbReference type="VEuPathDB" id="AmoebaDB:DICPUDRAFT_84515"/>
<keyword evidence="5" id="KW-1185">Reference proteome</keyword>
<comment type="similarity">
    <text evidence="1 2">Belongs to the OSBP family.</text>
</comment>
<feature type="region of interest" description="Disordered" evidence="3">
    <location>
        <begin position="18"/>
        <end position="37"/>
    </location>
</feature>
<feature type="compositionally biased region" description="Basic and acidic residues" evidence="3">
    <location>
        <begin position="18"/>
        <end position="36"/>
    </location>
</feature>
<protein>
    <recommendedName>
        <fullName evidence="6">Oxysterol binding family protein</fullName>
    </recommendedName>
</protein>
<dbReference type="GeneID" id="10505327"/>
<evidence type="ECO:0000313" key="5">
    <source>
        <dbReference type="Proteomes" id="UP000001064"/>
    </source>
</evidence>
<dbReference type="GO" id="GO:0032934">
    <property type="term" value="F:sterol binding"/>
    <property type="evidence" value="ECO:0000318"/>
    <property type="project" value="GO_Central"/>
</dbReference>
<dbReference type="FunCoup" id="F1A2W6">
    <property type="interactions" value="171"/>
</dbReference>
<evidence type="ECO:0008006" key="6">
    <source>
        <dbReference type="Google" id="ProtNLM"/>
    </source>
</evidence>
<dbReference type="Pfam" id="PF01237">
    <property type="entry name" value="Oxysterol_BP"/>
    <property type="match status" value="1"/>
</dbReference>
<evidence type="ECO:0000256" key="1">
    <source>
        <dbReference type="ARBA" id="ARBA00008842"/>
    </source>
</evidence>
<evidence type="ECO:0000313" key="4">
    <source>
        <dbReference type="EMBL" id="EGC29466.1"/>
    </source>
</evidence>
<dbReference type="GO" id="GO:0016020">
    <property type="term" value="C:membrane"/>
    <property type="evidence" value="ECO:0000318"/>
    <property type="project" value="GO_Central"/>
</dbReference>
<dbReference type="InParanoid" id="F1A2W6"/>
<evidence type="ECO:0000256" key="3">
    <source>
        <dbReference type="SAM" id="MobiDB-lite"/>
    </source>
</evidence>
<dbReference type="PROSITE" id="PS01013">
    <property type="entry name" value="OSBP"/>
    <property type="match status" value="1"/>
</dbReference>
<dbReference type="Gene3D" id="3.30.70.3490">
    <property type="match status" value="1"/>
</dbReference>
<dbReference type="PANTHER" id="PTHR10972">
    <property type="entry name" value="OXYSTEROL-BINDING PROTEIN-RELATED"/>
    <property type="match status" value="1"/>
</dbReference>
<dbReference type="FunFam" id="3.30.70.3490:FF:000029">
    <property type="match status" value="1"/>
</dbReference>
<proteinExistence type="inferred from homology"/>
<evidence type="ECO:0000256" key="2">
    <source>
        <dbReference type="RuleBase" id="RU003844"/>
    </source>
</evidence>